<gene>
    <name evidence="2" type="ORF">B9Z65_5962</name>
</gene>
<dbReference type="Proteomes" id="UP000243723">
    <property type="component" value="Unassembled WGS sequence"/>
</dbReference>
<proteinExistence type="predicted"/>
<sequence length="224" mass="24032">MHFSSALIATIAAATSCIAAPLGPLLPPANPSANASPQYCRTWQDCLNDINNARSSQEGLTPLALPSNWFDLKYEERVFAFINLERQSRQLGPLTTMVNTYNSEVMTGVTDCADPIAPNTLRSWSSIWAGGGSMFPLQAIYLWMYVDGPGGNNLDCTASETSGCWGHRDIILNSKVNTIDSGFGKDSKGQNGFAALLFTASAAPSAGETILTWDSQKGYSGYSK</sequence>
<comment type="caution">
    <text evidence="2">The sequence shown here is derived from an EMBL/GenBank/DDBJ whole genome shotgun (WGS) entry which is preliminary data.</text>
</comment>
<evidence type="ECO:0000313" key="2">
    <source>
        <dbReference type="EMBL" id="PSK36147.1"/>
    </source>
</evidence>
<keyword evidence="3" id="KW-1185">Reference proteome</keyword>
<protein>
    <submittedName>
        <fullName evidence="2">Glucose-repressible alcohol dehydrogenase transcriptional effector</fullName>
    </submittedName>
</protein>
<dbReference type="OrthoDB" id="3872266at2759"/>
<feature type="signal peptide" evidence="1">
    <location>
        <begin position="1"/>
        <end position="19"/>
    </location>
</feature>
<dbReference type="EMBL" id="NHZQ01000422">
    <property type="protein sequence ID" value="PSK36147.1"/>
    <property type="molecule type" value="Genomic_DNA"/>
</dbReference>
<dbReference type="AlphaFoldDB" id="A0A2P7YJL2"/>
<evidence type="ECO:0000256" key="1">
    <source>
        <dbReference type="SAM" id="SignalP"/>
    </source>
</evidence>
<name>A0A2P7YJL2_9PEZI</name>
<evidence type="ECO:0000313" key="3">
    <source>
        <dbReference type="Proteomes" id="UP000243723"/>
    </source>
</evidence>
<reference evidence="2 3" key="1">
    <citation type="submission" date="2017-05" db="EMBL/GenBank/DDBJ databases">
        <title>Draft genome sequence of Elsinoe australis.</title>
        <authorList>
            <person name="Cheng Q."/>
        </authorList>
    </citation>
    <scope>NUCLEOTIDE SEQUENCE [LARGE SCALE GENOMIC DNA]</scope>
    <source>
        <strain evidence="2 3">NL1</strain>
    </source>
</reference>
<organism evidence="2 3">
    <name type="scientific">Elsinoe australis</name>
    <dbReference type="NCBI Taxonomy" id="40998"/>
    <lineage>
        <taxon>Eukaryota</taxon>
        <taxon>Fungi</taxon>
        <taxon>Dikarya</taxon>
        <taxon>Ascomycota</taxon>
        <taxon>Pezizomycotina</taxon>
        <taxon>Dothideomycetes</taxon>
        <taxon>Dothideomycetidae</taxon>
        <taxon>Myriangiales</taxon>
        <taxon>Elsinoaceae</taxon>
        <taxon>Elsinoe</taxon>
    </lineage>
</organism>
<accession>A0A2P7YJL2</accession>
<keyword evidence="1" id="KW-0732">Signal</keyword>
<feature type="chain" id="PRO_5015200673" evidence="1">
    <location>
        <begin position="20"/>
        <end position="224"/>
    </location>
</feature>